<name>A0A3S0JEI1_9BACT</name>
<keyword evidence="1" id="KW-0472">Membrane</keyword>
<keyword evidence="1" id="KW-0812">Transmembrane</keyword>
<keyword evidence="1" id="KW-1133">Transmembrane helix</keyword>
<gene>
    <name evidence="2" type="ORF">EJV47_10665</name>
</gene>
<feature type="transmembrane region" description="Helical" evidence="1">
    <location>
        <begin position="32"/>
        <end position="48"/>
    </location>
</feature>
<protein>
    <submittedName>
        <fullName evidence="2">Uncharacterized protein</fullName>
    </submittedName>
</protein>
<dbReference type="EMBL" id="RXOF01000005">
    <property type="protein sequence ID" value="RTQ50092.1"/>
    <property type="molecule type" value="Genomic_DNA"/>
</dbReference>
<accession>A0A3S0JEI1</accession>
<dbReference type="Proteomes" id="UP000282184">
    <property type="component" value="Unassembled WGS sequence"/>
</dbReference>
<evidence type="ECO:0000313" key="2">
    <source>
        <dbReference type="EMBL" id="RTQ50092.1"/>
    </source>
</evidence>
<sequence>MMHKAEKMTAKVQAKKHYNAASAEQVQAQSHLRLGIILLAIGLILALFSSVNGIFAVLGTIAIIIGIVLLVLWLLEQV</sequence>
<feature type="transmembrane region" description="Helical" evidence="1">
    <location>
        <begin position="54"/>
        <end position="75"/>
    </location>
</feature>
<organism evidence="2 3">
    <name type="scientific">Hymenobacter gummosus</name>
    <dbReference type="NCBI Taxonomy" id="1776032"/>
    <lineage>
        <taxon>Bacteria</taxon>
        <taxon>Pseudomonadati</taxon>
        <taxon>Bacteroidota</taxon>
        <taxon>Cytophagia</taxon>
        <taxon>Cytophagales</taxon>
        <taxon>Hymenobacteraceae</taxon>
        <taxon>Hymenobacter</taxon>
    </lineage>
</organism>
<evidence type="ECO:0000313" key="3">
    <source>
        <dbReference type="Proteomes" id="UP000282184"/>
    </source>
</evidence>
<proteinExistence type="predicted"/>
<comment type="caution">
    <text evidence="2">The sequence shown here is derived from an EMBL/GenBank/DDBJ whole genome shotgun (WGS) entry which is preliminary data.</text>
</comment>
<reference evidence="2 3" key="1">
    <citation type="submission" date="2018-12" db="EMBL/GenBank/DDBJ databases">
        <title>Hymenobacter gummosus sp. nov., isolated from a spring.</title>
        <authorList>
            <person name="Nie L."/>
        </authorList>
    </citation>
    <scope>NUCLEOTIDE SEQUENCE [LARGE SCALE GENOMIC DNA]</scope>
    <source>
        <strain evidence="2 3">KCTC 52166</strain>
    </source>
</reference>
<keyword evidence="3" id="KW-1185">Reference proteome</keyword>
<evidence type="ECO:0000256" key="1">
    <source>
        <dbReference type="SAM" id="Phobius"/>
    </source>
</evidence>
<dbReference type="AlphaFoldDB" id="A0A3S0JEI1"/>